<dbReference type="CDD" id="cd18727">
    <property type="entry name" value="PIN_Swt1-like"/>
    <property type="match status" value="1"/>
</dbReference>
<dbReference type="InterPro" id="IPR052626">
    <property type="entry name" value="SWT1_Regulator"/>
</dbReference>
<protein>
    <submittedName>
        <fullName evidence="5">Transcriptional protein SWT1-like</fullName>
    </submittedName>
</protein>
<feature type="compositionally biased region" description="Basic and acidic residues" evidence="1">
    <location>
        <begin position="90"/>
        <end position="115"/>
    </location>
</feature>
<dbReference type="GO" id="GO:0005634">
    <property type="term" value="C:nucleus"/>
    <property type="evidence" value="ECO:0007669"/>
    <property type="project" value="TreeGrafter"/>
</dbReference>
<dbReference type="Proteomes" id="UP001652700">
    <property type="component" value="Unplaced"/>
</dbReference>
<reference evidence="5" key="1">
    <citation type="submission" date="2025-04" db="UniProtKB">
        <authorList>
            <consortium name="RefSeq"/>
        </authorList>
    </citation>
    <scope>IDENTIFICATION</scope>
    <source>
        <tissue evidence="5">Whole insect</tissue>
    </source>
</reference>
<dbReference type="EnsemblMetazoa" id="XM_028278891.1">
    <property type="protein sequence ID" value="XP_028134692.1"/>
    <property type="gene ID" value="LOC114329706"/>
</dbReference>
<gene>
    <name evidence="5" type="primary">LOC114329706</name>
</gene>
<dbReference type="InterPro" id="IPR002716">
    <property type="entry name" value="PIN_dom"/>
</dbReference>
<dbReference type="Gene3D" id="3.40.50.1010">
    <property type="entry name" value="5'-nuclease"/>
    <property type="match status" value="1"/>
</dbReference>
<feature type="region of interest" description="Disordered" evidence="1">
    <location>
        <begin position="88"/>
        <end position="138"/>
    </location>
</feature>
<sequence length="465" mass="53131">MSNNEKRVKLKPNLSNVNYEASCSNNIPEKSRTQPKKRISVDTIDKICSAKRQCHGLSPPTPTKNFAQDRLNKLRYALHVDVMTRVKTTSPEESKFHDSKNKPEVLNQKDNEKAEINVCEGSTTSSSLKNNENHKRKANDSCDQVTSKKFILDQGCKTYSINVESKETTKKQEFNDESKEQYLCIVVDTNVFISDLSIIRNIIELTNTGPIQPLVYIPWMVITELDEIKDRPGKTSLKCQALKAIKCINEFISKKDPRIKGQTVSEMSDQKHVGLSQDDKIIGTCLQAVEKYEIVILLSNDINLRNKAMINDILAMSSKEVIGKIKCIIKTSKNMKSVKIMEKLSILCSEVICECAKNAYGDVWLKMDMLSEPPWSFFECLKRFQKYWTAVFQDKLMKQFKCTVEKLFQLLNSGKDFCDEADAYKEFVKLCLDLCIFLQDLENFRVSSSNVINEITKSNSRIINS</sequence>
<dbReference type="SUPFAM" id="SSF88723">
    <property type="entry name" value="PIN domain-like"/>
    <property type="match status" value="1"/>
</dbReference>
<dbReference type="KEGG" id="dvv:114329706"/>
<dbReference type="RefSeq" id="XP_028134692.1">
    <property type="nucleotide sequence ID" value="XM_028278891.1"/>
</dbReference>
<dbReference type="InterPro" id="IPR029060">
    <property type="entry name" value="PIN-like_dom_sf"/>
</dbReference>
<organism evidence="5">
    <name type="scientific">Diabrotica virgifera virgifera</name>
    <name type="common">western corn rootworm</name>
    <dbReference type="NCBI Taxonomy" id="50390"/>
    <lineage>
        <taxon>Eukaryota</taxon>
        <taxon>Metazoa</taxon>
        <taxon>Ecdysozoa</taxon>
        <taxon>Arthropoda</taxon>
        <taxon>Hexapoda</taxon>
        <taxon>Insecta</taxon>
        <taxon>Pterygota</taxon>
        <taxon>Neoptera</taxon>
        <taxon>Endopterygota</taxon>
        <taxon>Coleoptera</taxon>
        <taxon>Polyphaga</taxon>
        <taxon>Cucujiformia</taxon>
        <taxon>Chrysomeloidea</taxon>
        <taxon>Chrysomelidae</taxon>
        <taxon>Galerucinae</taxon>
        <taxon>Diabroticina</taxon>
        <taxon>Diabroticites</taxon>
        <taxon>Diabrotica</taxon>
    </lineage>
</organism>
<dbReference type="PANTHER" id="PTHR16161:SF0">
    <property type="entry name" value="TRANSCRIPTIONAL PROTEIN SWT1"/>
    <property type="match status" value="1"/>
</dbReference>
<dbReference type="GeneID" id="114329706"/>
<dbReference type="SMART" id="SM00670">
    <property type="entry name" value="PINc"/>
    <property type="match status" value="1"/>
</dbReference>
<evidence type="ECO:0000313" key="5">
    <source>
        <dbReference type="RefSeq" id="XP_028134692.1"/>
    </source>
</evidence>
<evidence type="ECO:0000259" key="2">
    <source>
        <dbReference type="SMART" id="SM00670"/>
    </source>
</evidence>
<feature type="domain" description="PIN" evidence="2">
    <location>
        <begin position="183"/>
        <end position="306"/>
    </location>
</feature>
<reference evidence="3" key="2">
    <citation type="submission" date="2025-05" db="UniProtKB">
        <authorList>
            <consortium name="EnsemblMetazoa"/>
        </authorList>
    </citation>
    <scope>IDENTIFICATION</scope>
</reference>
<proteinExistence type="predicted"/>
<keyword evidence="4" id="KW-1185">Reference proteome</keyword>
<accession>A0A6P7FI97</accession>
<evidence type="ECO:0000313" key="3">
    <source>
        <dbReference type="EnsemblMetazoa" id="XP_028134692.1"/>
    </source>
</evidence>
<dbReference type="InParanoid" id="A0A6P7FI97"/>
<dbReference type="Pfam" id="PF13638">
    <property type="entry name" value="PIN_4"/>
    <property type="match status" value="1"/>
</dbReference>
<evidence type="ECO:0000256" key="1">
    <source>
        <dbReference type="SAM" id="MobiDB-lite"/>
    </source>
</evidence>
<evidence type="ECO:0000313" key="4">
    <source>
        <dbReference type="Proteomes" id="UP001652700"/>
    </source>
</evidence>
<name>A0A6P7FI97_DIAVI</name>
<dbReference type="AlphaFoldDB" id="A0A6P7FI97"/>
<dbReference type="PANTHER" id="PTHR16161">
    <property type="entry name" value="TRANSCRIPTIONAL PROTEIN SWT1"/>
    <property type="match status" value="1"/>
</dbReference>
<feature type="compositionally biased region" description="Polar residues" evidence="1">
    <location>
        <begin position="120"/>
        <end position="130"/>
    </location>
</feature>